<keyword evidence="11" id="KW-0413">Isomerase</keyword>
<evidence type="ECO:0000256" key="2">
    <source>
        <dbReference type="ARBA" id="ARBA00001946"/>
    </source>
</evidence>
<name>A0A9D9H591_9LACO</name>
<dbReference type="Pfam" id="PF02880">
    <property type="entry name" value="PGM_PMM_III"/>
    <property type="match status" value="1"/>
</dbReference>
<comment type="catalytic activity">
    <reaction evidence="1">
        <text>alpha-D-glucose 1-phosphate = alpha-D-glucose 6-phosphate</text>
        <dbReference type="Rhea" id="RHEA:23536"/>
        <dbReference type="ChEBI" id="CHEBI:58225"/>
        <dbReference type="ChEBI" id="CHEBI:58601"/>
        <dbReference type="EC" id="5.4.2.2"/>
    </reaction>
</comment>
<dbReference type="AlphaFoldDB" id="A0A9D9H591"/>
<keyword evidence="7" id="KW-0119">Carbohydrate metabolism</keyword>
<dbReference type="GO" id="GO:0008973">
    <property type="term" value="F:phosphopentomutase activity"/>
    <property type="evidence" value="ECO:0007669"/>
    <property type="project" value="TreeGrafter"/>
</dbReference>
<evidence type="ECO:0000256" key="3">
    <source>
        <dbReference type="ARBA" id="ARBA00005164"/>
    </source>
</evidence>
<keyword evidence="8" id="KW-0597">Phosphoprotein</keyword>
<evidence type="ECO:0000256" key="4">
    <source>
        <dbReference type="ARBA" id="ARBA00005189"/>
    </source>
</evidence>
<accession>A0A9D9H591</accession>
<evidence type="ECO:0000256" key="5">
    <source>
        <dbReference type="ARBA" id="ARBA00010231"/>
    </source>
</evidence>
<keyword evidence="10 15" id="KW-0460">Magnesium</keyword>
<keyword evidence="9 15" id="KW-0479">Metal-binding</keyword>
<feature type="domain" description="Alpha-D-phosphohexomutase alpha/beta/alpha" evidence="18">
    <location>
        <begin position="207"/>
        <end position="311"/>
    </location>
</feature>
<keyword evidence="7" id="KW-0313">Glucose metabolism</keyword>
<dbReference type="Pfam" id="PF02879">
    <property type="entry name" value="PGM_PMM_II"/>
    <property type="match status" value="1"/>
</dbReference>
<dbReference type="GO" id="GO:0000287">
    <property type="term" value="F:magnesium ion binding"/>
    <property type="evidence" value="ECO:0007669"/>
    <property type="project" value="InterPro"/>
</dbReference>
<evidence type="ECO:0000256" key="12">
    <source>
        <dbReference type="ARBA" id="ARBA00039995"/>
    </source>
</evidence>
<reference evidence="20" key="1">
    <citation type="submission" date="2020-10" db="EMBL/GenBank/DDBJ databases">
        <authorList>
            <person name="Gilroy R."/>
        </authorList>
    </citation>
    <scope>NUCLEOTIDE SEQUENCE</scope>
    <source>
        <strain evidence="20">C6-149</strain>
    </source>
</reference>
<dbReference type="PROSITE" id="PS00710">
    <property type="entry name" value="PGM_PMM"/>
    <property type="match status" value="1"/>
</dbReference>
<dbReference type="Pfam" id="PF00408">
    <property type="entry name" value="PGM_PMM_IV"/>
    <property type="match status" value="1"/>
</dbReference>
<evidence type="ECO:0000313" key="21">
    <source>
        <dbReference type="Proteomes" id="UP000823614"/>
    </source>
</evidence>
<evidence type="ECO:0000256" key="10">
    <source>
        <dbReference type="ARBA" id="ARBA00022842"/>
    </source>
</evidence>
<protein>
    <recommendedName>
        <fullName evidence="12">Phosphoglucomutase</fullName>
        <ecNumber evidence="6">5.4.2.2</ecNumber>
    </recommendedName>
    <alternativeName>
        <fullName evidence="14">Alpha-phosphoglucomutase</fullName>
    </alternativeName>
    <alternativeName>
        <fullName evidence="13">Glucose phosphomutase</fullName>
    </alternativeName>
</protein>
<evidence type="ECO:0000256" key="11">
    <source>
        <dbReference type="ARBA" id="ARBA00023235"/>
    </source>
</evidence>
<dbReference type="PRINTS" id="PR00509">
    <property type="entry name" value="PGMPMM"/>
</dbReference>
<dbReference type="InterPro" id="IPR005844">
    <property type="entry name" value="A-D-PHexomutase_a/b/a-I"/>
</dbReference>
<dbReference type="SUPFAM" id="SSF55957">
    <property type="entry name" value="Phosphoglucomutase, C-terminal domain"/>
    <property type="match status" value="1"/>
</dbReference>
<comment type="pathway">
    <text evidence="3">Glycolipid metabolism; diglucosyl-diacylglycerol biosynthesis.</text>
</comment>
<comment type="cofactor">
    <cofactor evidence="2">
        <name>Mg(2+)</name>
        <dbReference type="ChEBI" id="CHEBI:18420"/>
    </cofactor>
</comment>
<evidence type="ECO:0000313" key="20">
    <source>
        <dbReference type="EMBL" id="MBO8441540.1"/>
    </source>
</evidence>
<evidence type="ECO:0000256" key="8">
    <source>
        <dbReference type="ARBA" id="ARBA00022553"/>
    </source>
</evidence>
<dbReference type="InterPro" id="IPR005843">
    <property type="entry name" value="A-D-PHexomutase_C"/>
</dbReference>
<dbReference type="InterPro" id="IPR016055">
    <property type="entry name" value="A-D-PHexomutase_a/b/a-I/II/III"/>
</dbReference>
<dbReference type="InterPro" id="IPR005841">
    <property type="entry name" value="Alpha-D-phosphohexomutase_SF"/>
</dbReference>
<dbReference type="EC" id="5.4.2.2" evidence="6"/>
<feature type="domain" description="Alpha-D-phosphohexomutase C-terminal" evidence="16">
    <location>
        <begin position="511"/>
        <end position="547"/>
    </location>
</feature>
<evidence type="ECO:0000259" key="16">
    <source>
        <dbReference type="Pfam" id="PF00408"/>
    </source>
</evidence>
<sequence>MNWKTNYDLWLKQDLTKELRNQLTTLASNEVALENAFAQNISFGTAGMRGLMGPGLNYLNIYTVKRVTEGLANYIDDQEITNKQVVISYDSRINSTLFAKTAAKVLTAHGIHCYLFDDVRPTPELSYAVRYLHCCMGIMITASHNPKEFNGYKVYGSDGSQISPTIADMIVKLMPAAEDIFTIPEFSENEMQQKALLTILDHKIDQSYLNQVDSILDHEKVKEDVKNKLKIVYTPLHGTGCKLAKECFSEAGFSNVFFVKEQWEPDGNFPTVIHPNPEFEEAFQLAIQLAKQNDADIIFATDPDADRLGIGIKRNDGEYQLLTGNEIATLILNYLLTEKTVPENPLVIKSIVSTELISDIAKANGIKVVNVLTGFKFIAEKIAQFEKTDTNYLFGFEESYGYLIKPFVRDKDGIQSMAMLAEMAAFYLSKGQTLLDVLTQIYNQYGFYHERTIQISFHEYEKDAKIKLIMDKFKTKISSFNNIPVVKIQDYLLSKVIDPLNNTENILDLPKSNVMKFYLEDGSWIAVRPSGTEPKLKVYVEAKGDSKSESLNKLNDFERYLRKNFLSN</sequence>
<dbReference type="CDD" id="cd05799">
    <property type="entry name" value="PGM2"/>
    <property type="match status" value="1"/>
</dbReference>
<evidence type="ECO:0000256" key="9">
    <source>
        <dbReference type="ARBA" id="ARBA00022723"/>
    </source>
</evidence>
<dbReference type="Gene3D" id="3.30.310.50">
    <property type="entry name" value="Alpha-D-phosphohexomutase, C-terminal domain"/>
    <property type="match status" value="1"/>
</dbReference>
<evidence type="ECO:0000259" key="19">
    <source>
        <dbReference type="Pfam" id="PF02880"/>
    </source>
</evidence>
<feature type="domain" description="Alpha-D-phosphohexomutase alpha/beta/alpha" evidence="19">
    <location>
        <begin position="324"/>
        <end position="445"/>
    </location>
</feature>
<dbReference type="Proteomes" id="UP000823614">
    <property type="component" value="Unassembled WGS sequence"/>
</dbReference>
<gene>
    <name evidence="20" type="ORF">IAA89_03730</name>
</gene>
<dbReference type="GO" id="GO:0004614">
    <property type="term" value="F:phosphoglucomutase activity"/>
    <property type="evidence" value="ECO:0007669"/>
    <property type="project" value="UniProtKB-EC"/>
</dbReference>
<dbReference type="InterPro" id="IPR005845">
    <property type="entry name" value="A-D-PHexomutase_a/b/a-II"/>
</dbReference>
<dbReference type="InterPro" id="IPR005846">
    <property type="entry name" value="A-D-PHexomutase_a/b/a-III"/>
</dbReference>
<dbReference type="InterPro" id="IPR036900">
    <property type="entry name" value="A-D-PHexomutase_C_sf"/>
</dbReference>
<dbReference type="Pfam" id="PF02878">
    <property type="entry name" value="PGM_PMM_I"/>
    <property type="match status" value="1"/>
</dbReference>
<comment type="similarity">
    <text evidence="5 15">Belongs to the phosphohexose mutase family.</text>
</comment>
<comment type="caution">
    <text evidence="20">The sequence shown here is derived from an EMBL/GenBank/DDBJ whole genome shotgun (WGS) entry which is preliminary data.</text>
</comment>
<dbReference type="GO" id="GO:0006166">
    <property type="term" value="P:purine ribonucleoside salvage"/>
    <property type="evidence" value="ECO:0007669"/>
    <property type="project" value="TreeGrafter"/>
</dbReference>
<dbReference type="GO" id="GO:0006006">
    <property type="term" value="P:glucose metabolic process"/>
    <property type="evidence" value="ECO:0007669"/>
    <property type="project" value="UniProtKB-KW"/>
</dbReference>
<dbReference type="Gene3D" id="3.40.120.10">
    <property type="entry name" value="Alpha-D-Glucose-1,6-Bisphosphate, subunit A, domain 3"/>
    <property type="match status" value="3"/>
</dbReference>
<evidence type="ECO:0000256" key="13">
    <source>
        <dbReference type="ARBA" id="ARBA00041398"/>
    </source>
</evidence>
<evidence type="ECO:0000256" key="6">
    <source>
        <dbReference type="ARBA" id="ARBA00012728"/>
    </source>
</evidence>
<proteinExistence type="inferred from homology"/>
<evidence type="ECO:0000256" key="15">
    <source>
        <dbReference type="RuleBase" id="RU004326"/>
    </source>
</evidence>
<dbReference type="EMBL" id="JADIMP010000060">
    <property type="protein sequence ID" value="MBO8441540.1"/>
    <property type="molecule type" value="Genomic_DNA"/>
</dbReference>
<evidence type="ECO:0000256" key="7">
    <source>
        <dbReference type="ARBA" id="ARBA00022526"/>
    </source>
</evidence>
<evidence type="ECO:0000256" key="1">
    <source>
        <dbReference type="ARBA" id="ARBA00000443"/>
    </source>
</evidence>
<evidence type="ECO:0000259" key="18">
    <source>
        <dbReference type="Pfam" id="PF02879"/>
    </source>
</evidence>
<organism evidence="20 21">
    <name type="scientific">Candidatus Gallilactobacillus intestinavium</name>
    <dbReference type="NCBI Taxonomy" id="2840838"/>
    <lineage>
        <taxon>Bacteria</taxon>
        <taxon>Bacillati</taxon>
        <taxon>Bacillota</taxon>
        <taxon>Bacilli</taxon>
        <taxon>Lactobacillales</taxon>
        <taxon>Lactobacillaceae</taxon>
        <taxon>Lactobacillaceae incertae sedis</taxon>
        <taxon>Candidatus Gallilactobacillus</taxon>
    </lineage>
</organism>
<dbReference type="PANTHER" id="PTHR45745">
    <property type="entry name" value="PHOSPHOMANNOMUTASE 45A"/>
    <property type="match status" value="1"/>
</dbReference>
<evidence type="ECO:0000259" key="17">
    <source>
        <dbReference type="Pfam" id="PF02878"/>
    </source>
</evidence>
<dbReference type="PANTHER" id="PTHR45745:SF1">
    <property type="entry name" value="PHOSPHOGLUCOMUTASE 2B-RELATED"/>
    <property type="match status" value="1"/>
</dbReference>
<comment type="pathway">
    <text evidence="4">Lipid metabolism.</text>
</comment>
<dbReference type="InterPro" id="IPR016066">
    <property type="entry name" value="A-D-PHexomutase_CS"/>
</dbReference>
<dbReference type="SUPFAM" id="SSF53738">
    <property type="entry name" value="Phosphoglucomutase, first 3 domains"/>
    <property type="match status" value="3"/>
</dbReference>
<evidence type="ECO:0000256" key="14">
    <source>
        <dbReference type="ARBA" id="ARBA00041467"/>
    </source>
</evidence>
<reference evidence="20" key="2">
    <citation type="journal article" date="2021" name="PeerJ">
        <title>Extensive microbial diversity within the chicken gut microbiome revealed by metagenomics and culture.</title>
        <authorList>
            <person name="Gilroy R."/>
            <person name="Ravi A."/>
            <person name="Getino M."/>
            <person name="Pursley I."/>
            <person name="Horton D.L."/>
            <person name="Alikhan N.F."/>
            <person name="Baker D."/>
            <person name="Gharbi K."/>
            <person name="Hall N."/>
            <person name="Watson M."/>
            <person name="Adriaenssens E.M."/>
            <person name="Foster-Nyarko E."/>
            <person name="Jarju S."/>
            <person name="Secka A."/>
            <person name="Antonio M."/>
            <person name="Oren A."/>
            <person name="Chaudhuri R.R."/>
            <person name="La Ragione R."/>
            <person name="Hildebrand F."/>
            <person name="Pallen M.J."/>
        </authorList>
    </citation>
    <scope>NUCLEOTIDE SEQUENCE</scope>
    <source>
        <strain evidence="20">C6-149</strain>
    </source>
</reference>
<feature type="domain" description="Alpha-D-phosphohexomutase alpha/beta/alpha" evidence="17">
    <location>
        <begin position="42"/>
        <end position="176"/>
    </location>
</feature>